<dbReference type="Gene3D" id="3.40.50.300">
    <property type="entry name" value="P-loop containing nucleotide triphosphate hydrolases"/>
    <property type="match status" value="3"/>
</dbReference>
<dbReference type="RefSeq" id="WP_097125450.1">
    <property type="nucleotide sequence ID" value="NZ_OCNH01000001.1"/>
</dbReference>
<dbReference type="GO" id="GO:0005524">
    <property type="term" value="F:ATP binding"/>
    <property type="evidence" value="ECO:0007669"/>
    <property type="project" value="UniProtKB-UniRule"/>
</dbReference>
<dbReference type="GO" id="GO:0043138">
    <property type="term" value="F:3'-5' DNA helicase activity"/>
    <property type="evidence" value="ECO:0007669"/>
    <property type="project" value="UniProtKB-EC"/>
</dbReference>
<sequence length="1120" mass="126813">MFKIYSSSAGSGKTYTLTKEYLKLALRPGEKDDYFRRILAVTFTNAAANEMKNRILKNLSEMAGEKESPLLDVLVTELYGIEPGAESFDETKTELRKKASTVFRTILHRYADFSVTTIDSFTQRVVMAFTDELGLPYSFDVEMDTDEVLELAIDNLIEKAGTDEMEEITTILSEYYTHTAAEGKSWNQLPELLKEFGRNLTSDQFYEAVNAAQQLSPGALRAIRLQLLNHNQQIETDIIGNGQRAWKLITDAGLDEKDFSYGASGVGGFLKGVAEGNAHKDAGTRVNNALTNSEWYTKKTPLPVQAMIDNMAGELGACITEVLRIREESNHQVTLFDCLLPHLQKLALLKQMRLEFDDLLRKDGRVHISEFNKKILSIVASEPVPFLYERLGTKYNHILIDEFQDTSRLQFANLLPLIENSLGAGHFNLAVGDGKQAIYRFRGGDMDQIVALHRKDLDSLRQAHNPGSWTADRIDMLDGHLKDELLDTNWRSAEPIVRFNNDFFEFTARKFESQHPKLTDVFDGQKLFHQKAQPKANIAGHVQIDFVAKDEATDKDLTAQMLAKAMEHLQKALDDGYKYGDIAILCRKKSHAKALANELNAKRIPLVSADSLSLEFSDPVKWLVTLMQLLQRPDQKLLRYELLYLFHRVVQDIFPDNALTTKLRAVAESDIDALYAYLAEEGYPLDPYALGQLNPYELAERLTAQFGLFNQAEHNPFLFRFLDEVLSFNQKRSGHLSDFLLYWEGVRQKISVEGNARNAVSIQTVHKSKGLEFPVVIIPFANWRVEPINDSTIWLDLSGIRSDMLTHEDSVGELTRLLSAPAHTTSKLRGAPAVVAAQYEEELTRTFLENMNMLYVAFTRPTDRLYVISEAKDFTKGQQNTISHWLHAFLRDSEVARNCGCAWEEGNYSYKISLCADYYPHHKTDESLDEIVLDEIVSGNRGQDLQLRRQADRMFDVATFERTRERDRKLCAALSLIRGTESIDKVLRQLVSEGLVRQVECGELKQSLLAIVSHPALATLFDSNLRIDTDRSILSNKRVHGAPHRVVHFPDGHIVLVQYESRVGSPEAEAGSSSETESAKTYSPTDTLKYFTRLYRDMGFLEVEGRLVYLADVPEVVNVL</sequence>
<keyword evidence="4 10" id="KW-0067">ATP-binding</keyword>
<evidence type="ECO:0000256" key="7">
    <source>
        <dbReference type="ARBA" id="ARBA00034808"/>
    </source>
</evidence>
<name>A0A286FEG4_9BACT</name>
<evidence type="ECO:0000256" key="4">
    <source>
        <dbReference type="ARBA" id="ARBA00022840"/>
    </source>
</evidence>
<dbReference type="PANTHER" id="PTHR11070">
    <property type="entry name" value="UVRD / RECB / PCRA DNA HELICASE FAMILY MEMBER"/>
    <property type="match status" value="1"/>
</dbReference>
<keyword evidence="14" id="KW-1185">Reference proteome</keyword>
<evidence type="ECO:0000256" key="10">
    <source>
        <dbReference type="PROSITE-ProRule" id="PRU00560"/>
    </source>
</evidence>
<keyword evidence="5" id="KW-0413">Isomerase</keyword>
<evidence type="ECO:0000256" key="3">
    <source>
        <dbReference type="ARBA" id="ARBA00022806"/>
    </source>
</evidence>
<keyword evidence="13" id="KW-0540">Nuclease</keyword>
<dbReference type="Proteomes" id="UP000219452">
    <property type="component" value="Unassembled WGS sequence"/>
</dbReference>
<organism evidence="13 14">
    <name type="scientific">Spirosoma fluviale</name>
    <dbReference type="NCBI Taxonomy" id="1597977"/>
    <lineage>
        <taxon>Bacteria</taxon>
        <taxon>Pseudomonadati</taxon>
        <taxon>Bacteroidota</taxon>
        <taxon>Cytophagia</taxon>
        <taxon>Cytophagales</taxon>
        <taxon>Cytophagaceae</taxon>
        <taxon>Spirosoma</taxon>
    </lineage>
</organism>
<dbReference type="InterPro" id="IPR000212">
    <property type="entry name" value="DNA_helicase_UvrD/REP"/>
</dbReference>
<feature type="domain" description="UvrD-like helicase C-terminal" evidence="12">
    <location>
        <begin position="512"/>
        <end position="770"/>
    </location>
</feature>
<evidence type="ECO:0000256" key="8">
    <source>
        <dbReference type="ARBA" id="ARBA00034923"/>
    </source>
</evidence>
<dbReference type="AlphaFoldDB" id="A0A286FEG4"/>
<evidence type="ECO:0000256" key="1">
    <source>
        <dbReference type="ARBA" id="ARBA00022741"/>
    </source>
</evidence>
<gene>
    <name evidence="13" type="ORF">SAMN06269250_1849</name>
</gene>
<evidence type="ECO:0000259" key="12">
    <source>
        <dbReference type="PROSITE" id="PS51217"/>
    </source>
</evidence>
<feature type="domain" description="UvrD-like helicase ATP-binding" evidence="11">
    <location>
        <begin position="1"/>
        <end position="493"/>
    </location>
</feature>
<evidence type="ECO:0000256" key="5">
    <source>
        <dbReference type="ARBA" id="ARBA00023235"/>
    </source>
</evidence>
<keyword evidence="1 10" id="KW-0547">Nucleotide-binding</keyword>
<evidence type="ECO:0000259" key="11">
    <source>
        <dbReference type="PROSITE" id="PS51198"/>
    </source>
</evidence>
<dbReference type="SUPFAM" id="SSF52540">
    <property type="entry name" value="P-loop containing nucleoside triphosphate hydrolases"/>
    <property type="match status" value="1"/>
</dbReference>
<dbReference type="EMBL" id="OCNH01000001">
    <property type="protein sequence ID" value="SOD81608.1"/>
    <property type="molecule type" value="Genomic_DNA"/>
</dbReference>
<evidence type="ECO:0000256" key="6">
    <source>
        <dbReference type="ARBA" id="ARBA00034617"/>
    </source>
</evidence>
<dbReference type="OrthoDB" id="9810135at2"/>
<dbReference type="EC" id="5.6.2.4" evidence="7"/>
<dbReference type="GO" id="GO:0003677">
    <property type="term" value="F:DNA binding"/>
    <property type="evidence" value="ECO:0007669"/>
    <property type="project" value="InterPro"/>
</dbReference>
<dbReference type="GO" id="GO:0000725">
    <property type="term" value="P:recombinational repair"/>
    <property type="evidence" value="ECO:0007669"/>
    <property type="project" value="TreeGrafter"/>
</dbReference>
<accession>A0A286FEG4</accession>
<reference evidence="14" key="1">
    <citation type="submission" date="2017-09" db="EMBL/GenBank/DDBJ databases">
        <authorList>
            <person name="Varghese N."/>
            <person name="Submissions S."/>
        </authorList>
    </citation>
    <scope>NUCLEOTIDE SEQUENCE [LARGE SCALE GENOMIC DNA]</scope>
    <source>
        <strain evidence="14">DSM 29961</strain>
    </source>
</reference>
<dbReference type="GO" id="GO:0004527">
    <property type="term" value="F:exonuclease activity"/>
    <property type="evidence" value="ECO:0007669"/>
    <property type="project" value="UniProtKB-KW"/>
</dbReference>
<keyword evidence="2 10" id="KW-0378">Hydrolase</keyword>
<keyword evidence="3 10" id="KW-0347">Helicase</keyword>
<dbReference type="InterPro" id="IPR014017">
    <property type="entry name" value="DNA_helicase_UvrD-like_C"/>
</dbReference>
<keyword evidence="13" id="KW-0269">Exonuclease</keyword>
<dbReference type="PANTHER" id="PTHR11070:SF2">
    <property type="entry name" value="ATP-DEPENDENT DNA HELICASE SRS2"/>
    <property type="match status" value="1"/>
</dbReference>
<protein>
    <recommendedName>
        <fullName evidence="7">DNA 3'-5' helicase</fullName>
        <ecNumber evidence="7">5.6.2.4</ecNumber>
    </recommendedName>
    <alternativeName>
        <fullName evidence="8">DNA 3'-5' helicase II</fullName>
    </alternativeName>
</protein>
<evidence type="ECO:0000313" key="13">
    <source>
        <dbReference type="EMBL" id="SOD81608.1"/>
    </source>
</evidence>
<dbReference type="Gene3D" id="1.10.3170.10">
    <property type="entry name" value="Recbcd, chain B, domain 2"/>
    <property type="match status" value="1"/>
</dbReference>
<dbReference type="InterPro" id="IPR027417">
    <property type="entry name" value="P-loop_NTPase"/>
</dbReference>
<evidence type="ECO:0000256" key="2">
    <source>
        <dbReference type="ARBA" id="ARBA00022801"/>
    </source>
</evidence>
<dbReference type="PROSITE" id="PS51217">
    <property type="entry name" value="UVRD_HELICASE_CTER"/>
    <property type="match status" value="1"/>
</dbReference>
<evidence type="ECO:0000256" key="9">
    <source>
        <dbReference type="ARBA" id="ARBA00048988"/>
    </source>
</evidence>
<evidence type="ECO:0000313" key="14">
    <source>
        <dbReference type="Proteomes" id="UP000219452"/>
    </source>
</evidence>
<comment type="catalytic activity">
    <reaction evidence="6">
        <text>Couples ATP hydrolysis with the unwinding of duplex DNA by translocating in the 3'-5' direction.</text>
        <dbReference type="EC" id="5.6.2.4"/>
    </reaction>
</comment>
<feature type="binding site" evidence="10">
    <location>
        <begin position="7"/>
        <end position="14"/>
    </location>
    <ligand>
        <name>ATP</name>
        <dbReference type="ChEBI" id="CHEBI:30616"/>
    </ligand>
</feature>
<comment type="catalytic activity">
    <reaction evidence="9">
        <text>ATP + H2O = ADP + phosphate + H(+)</text>
        <dbReference type="Rhea" id="RHEA:13065"/>
        <dbReference type="ChEBI" id="CHEBI:15377"/>
        <dbReference type="ChEBI" id="CHEBI:15378"/>
        <dbReference type="ChEBI" id="CHEBI:30616"/>
        <dbReference type="ChEBI" id="CHEBI:43474"/>
        <dbReference type="ChEBI" id="CHEBI:456216"/>
        <dbReference type="EC" id="5.6.2.4"/>
    </reaction>
</comment>
<dbReference type="Pfam" id="PF13361">
    <property type="entry name" value="UvrD_C"/>
    <property type="match status" value="2"/>
</dbReference>
<dbReference type="InterPro" id="IPR014016">
    <property type="entry name" value="UvrD-like_ATP-bd"/>
</dbReference>
<dbReference type="Pfam" id="PF00580">
    <property type="entry name" value="UvrD-helicase"/>
    <property type="match status" value="1"/>
</dbReference>
<proteinExistence type="predicted"/>
<dbReference type="PROSITE" id="PS51198">
    <property type="entry name" value="UVRD_HELICASE_ATP_BIND"/>
    <property type="match status" value="1"/>
</dbReference>
<dbReference type="GO" id="GO:0016887">
    <property type="term" value="F:ATP hydrolysis activity"/>
    <property type="evidence" value="ECO:0007669"/>
    <property type="project" value="RHEA"/>
</dbReference>
<dbReference type="GO" id="GO:0005829">
    <property type="term" value="C:cytosol"/>
    <property type="evidence" value="ECO:0007669"/>
    <property type="project" value="TreeGrafter"/>
</dbReference>